<dbReference type="RefSeq" id="WP_354619057.1">
    <property type="nucleotide sequence ID" value="NZ_JBEWYP010000007.1"/>
</dbReference>
<evidence type="ECO:0000313" key="1">
    <source>
        <dbReference type="EMBL" id="MET7030266.1"/>
    </source>
</evidence>
<protein>
    <submittedName>
        <fullName evidence="1">Uncharacterized protein</fullName>
    </submittedName>
</protein>
<accession>A0ABV2TYA0</accession>
<reference evidence="1 2" key="1">
    <citation type="submission" date="2024-07" db="EMBL/GenBank/DDBJ databases">
        <title>The genome sequence of type strain Sediminicola luteus GDMCC 1.2596T.</title>
        <authorList>
            <person name="Liu Y."/>
        </authorList>
    </citation>
    <scope>NUCLEOTIDE SEQUENCE [LARGE SCALE GENOMIC DNA]</scope>
    <source>
        <strain evidence="1 2">GDMCC 1.2596</strain>
    </source>
</reference>
<dbReference type="Proteomes" id="UP001549773">
    <property type="component" value="Unassembled WGS sequence"/>
</dbReference>
<comment type="caution">
    <text evidence="1">The sequence shown here is derived from an EMBL/GenBank/DDBJ whole genome shotgun (WGS) entry which is preliminary data.</text>
</comment>
<gene>
    <name evidence="1" type="ORF">ABXZ32_12730</name>
</gene>
<proteinExistence type="predicted"/>
<evidence type="ECO:0000313" key="2">
    <source>
        <dbReference type="Proteomes" id="UP001549773"/>
    </source>
</evidence>
<keyword evidence="2" id="KW-1185">Reference proteome</keyword>
<sequence>MLNYADGKKFKDITMVGVGGGRWTTTLAATMDTRIKTSFLVARTSPMFLRYQEQSRNYGDF</sequence>
<organism evidence="1 2">
    <name type="scientific">Sediminicola luteus</name>
    <dbReference type="NCBI Taxonomy" id="319238"/>
    <lineage>
        <taxon>Bacteria</taxon>
        <taxon>Pseudomonadati</taxon>
        <taxon>Bacteroidota</taxon>
        <taxon>Flavobacteriia</taxon>
        <taxon>Flavobacteriales</taxon>
        <taxon>Flavobacteriaceae</taxon>
        <taxon>Sediminicola</taxon>
    </lineage>
</organism>
<name>A0ABV2TYA0_9FLAO</name>
<dbReference type="EMBL" id="JBEWYP010000007">
    <property type="protein sequence ID" value="MET7030266.1"/>
    <property type="molecule type" value="Genomic_DNA"/>
</dbReference>